<dbReference type="InterPro" id="IPR019734">
    <property type="entry name" value="TPR_rpt"/>
</dbReference>
<organism evidence="2 3">
    <name type="scientific">Kangiella geojedonensis</name>
    <dbReference type="NCBI Taxonomy" id="914150"/>
    <lineage>
        <taxon>Bacteria</taxon>
        <taxon>Pseudomonadati</taxon>
        <taxon>Pseudomonadota</taxon>
        <taxon>Gammaproteobacteria</taxon>
        <taxon>Kangiellales</taxon>
        <taxon>Kangiellaceae</taxon>
        <taxon>Kangiella</taxon>
    </lineage>
</organism>
<dbReference type="SUPFAM" id="SSF48452">
    <property type="entry name" value="TPR-like"/>
    <property type="match status" value="2"/>
</dbReference>
<gene>
    <name evidence="2" type="ORF">TQ33_0135</name>
</gene>
<dbReference type="InterPro" id="IPR011990">
    <property type="entry name" value="TPR-like_helical_dom_sf"/>
</dbReference>
<dbReference type="PROSITE" id="PS50005">
    <property type="entry name" value="TPR"/>
    <property type="match status" value="1"/>
</dbReference>
<dbReference type="Gene3D" id="1.25.40.10">
    <property type="entry name" value="Tetratricopeptide repeat domain"/>
    <property type="match status" value="2"/>
</dbReference>
<sequence>MIERQGFSMLKLVLILMMLLCVTTVKAVENRNYTAELVEIEKTLLNDLPASRERLELIGQHKDNFSVKEKQHHQLLNAHLLFMMNDVDNAQVSLEDLASNTLSPDYDARKQMLLSAIYHHRGESVKAFMAVDRSLNLIEKLNSNRYKSKILIGAVGIYKDADLIEFALEYGRRAINLANESKDAETMCLASYEMGTIELLTKNYKMAENRLLTAKGYCDKEKIVIASYAIEYSLMQLNIETGKVDSAETIAKDLHSKVEIYGWDVLRSATKTLYGRLLLNKGELELAKNFGEAGYQIAKKVKDKKRIEKAAALLAEVYTELKDNDKAVNYYKEYMELNVQNKVRIRQRKLAFDIARRKQFDE</sequence>
<dbReference type="HOGENOM" id="CLU_764567_0_0_6"/>
<dbReference type="RefSeq" id="WP_144405926.1">
    <property type="nucleotide sequence ID" value="NZ_CP010975.1"/>
</dbReference>
<dbReference type="Proteomes" id="UP000034071">
    <property type="component" value="Chromosome"/>
</dbReference>
<dbReference type="AlphaFoldDB" id="A0A0F6TPB5"/>
<evidence type="ECO:0000256" key="1">
    <source>
        <dbReference type="PROSITE-ProRule" id="PRU00339"/>
    </source>
</evidence>
<protein>
    <submittedName>
        <fullName evidence="2">Uncharacterized protein</fullName>
    </submittedName>
</protein>
<evidence type="ECO:0000313" key="2">
    <source>
        <dbReference type="EMBL" id="AKE51127.1"/>
    </source>
</evidence>
<feature type="repeat" description="TPR" evidence="1">
    <location>
        <begin position="308"/>
        <end position="341"/>
    </location>
</feature>
<evidence type="ECO:0000313" key="3">
    <source>
        <dbReference type="Proteomes" id="UP000034071"/>
    </source>
</evidence>
<dbReference type="EMBL" id="CP010975">
    <property type="protein sequence ID" value="AKE51127.1"/>
    <property type="molecule type" value="Genomic_DNA"/>
</dbReference>
<reference evidence="2 3" key="1">
    <citation type="submission" date="2015-02" db="EMBL/GenBank/DDBJ databases">
        <title>Complete genome sequence of Kangiella geojedonensis strain YCS-5T.</title>
        <authorList>
            <person name="Kim K.M."/>
        </authorList>
    </citation>
    <scope>NUCLEOTIDE SEQUENCE [LARGE SCALE GENOMIC DNA]</scope>
    <source>
        <strain evidence="2 3">YCS-5</strain>
    </source>
</reference>
<name>A0A0F6TPB5_9GAMM</name>
<proteinExistence type="predicted"/>
<dbReference type="STRING" id="914150.TQ33_0135"/>
<keyword evidence="1" id="KW-0802">TPR repeat</keyword>
<dbReference type="KEGG" id="kge:TQ33_0135"/>
<accession>A0A0F6TPB5</accession>
<keyword evidence="3" id="KW-1185">Reference proteome</keyword>
<dbReference type="OrthoDB" id="6191071at2"/>